<keyword evidence="1" id="KW-0175">Coiled coil</keyword>
<evidence type="ECO:0000313" key="3">
    <source>
        <dbReference type="Proteomes" id="UP001301388"/>
    </source>
</evidence>
<organism evidence="2 3">
    <name type="scientific">Pseudanabaena galeata UHCC 0370</name>
    <dbReference type="NCBI Taxonomy" id="3110310"/>
    <lineage>
        <taxon>Bacteria</taxon>
        <taxon>Bacillati</taxon>
        <taxon>Cyanobacteriota</taxon>
        <taxon>Cyanophyceae</taxon>
        <taxon>Pseudanabaenales</taxon>
        <taxon>Pseudanabaenaceae</taxon>
        <taxon>Pseudanabaena</taxon>
    </lineage>
</organism>
<comment type="caution">
    <text evidence="2">The sequence shown here is derived from an EMBL/GenBank/DDBJ whole genome shotgun (WGS) entry which is preliminary data.</text>
</comment>
<reference evidence="2 3" key="1">
    <citation type="submission" date="2023-12" db="EMBL/GenBank/DDBJ databases">
        <title>Baltic Sea Cyanobacteria.</title>
        <authorList>
            <person name="Delbaje E."/>
            <person name="Fewer D.P."/>
            <person name="Shishido T.K."/>
        </authorList>
    </citation>
    <scope>NUCLEOTIDE SEQUENCE [LARGE SCALE GENOMIC DNA]</scope>
    <source>
        <strain evidence="2 3">UHCC 0370</strain>
    </source>
</reference>
<accession>A0ABU5TN76</accession>
<proteinExistence type="predicted"/>
<sequence>MNELKILTEYPDRAIAILQKTIRAEILRMEQGKKQIEQKLKTFEQKYQISSSEFITSWTAENLEGKDLEYVEWFGEYRCLENITQDLQILLSLQNISQNVSI</sequence>
<dbReference type="EMBL" id="JAYGIE010000095">
    <property type="protein sequence ID" value="MEA5479655.1"/>
    <property type="molecule type" value="Genomic_DNA"/>
</dbReference>
<feature type="coiled-coil region" evidence="1">
    <location>
        <begin position="26"/>
        <end position="53"/>
    </location>
</feature>
<evidence type="ECO:0000256" key="1">
    <source>
        <dbReference type="SAM" id="Coils"/>
    </source>
</evidence>
<gene>
    <name evidence="2" type="ORF">VB774_18690</name>
</gene>
<protein>
    <submittedName>
        <fullName evidence="2">Uncharacterized protein</fullName>
    </submittedName>
</protein>
<keyword evidence="3" id="KW-1185">Reference proteome</keyword>
<evidence type="ECO:0000313" key="2">
    <source>
        <dbReference type="EMBL" id="MEA5479655.1"/>
    </source>
</evidence>
<dbReference type="Proteomes" id="UP001301388">
    <property type="component" value="Unassembled WGS sequence"/>
</dbReference>
<name>A0ABU5TN76_9CYAN</name>
<dbReference type="RefSeq" id="WP_323262837.1">
    <property type="nucleotide sequence ID" value="NZ_JAYGIE010000095.1"/>
</dbReference>